<proteinExistence type="predicted"/>
<organism evidence="3 4">
    <name type="scientific">Cryoendolithus antarcticus</name>
    <dbReference type="NCBI Taxonomy" id="1507870"/>
    <lineage>
        <taxon>Eukaryota</taxon>
        <taxon>Fungi</taxon>
        <taxon>Dikarya</taxon>
        <taxon>Ascomycota</taxon>
        <taxon>Pezizomycotina</taxon>
        <taxon>Dothideomycetes</taxon>
        <taxon>Dothideomycetidae</taxon>
        <taxon>Cladosporiales</taxon>
        <taxon>Cladosporiaceae</taxon>
        <taxon>Cryoendolithus</taxon>
    </lineage>
</organism>
<evidence type="ECO:0000313" key="4">
    <source>
        <dbReference type="Proteomes" id="UP000192596"/>
    </source>
</evidence>
<sequence length="241" mass="26513">MGIISLLVVAIRPNYGQPWIYTAETEDSTLVRWAVNGALSTVSDLLAIALSGALVWHLQMGTNAKTLVITAFSLRLFVLPVTVIRVVSIARVKPADFSLSYAVPEAYTQLEMHCNLIATTLPCVRLFLTALNTNFIDMRLEEMDPQAYQQHVSSANNCNANKSIPMFSMKRSKHSQHAAEPSSNLNHDWQDRHGRSTAMVEVGHRRDEDAASDNSTQAIVVKQTVTVDGGYAVNLAESELS</sequence>
<feature type="domain" description="Rhodopsin" evidence="2">
    <location>
        <begin position="32"/>
        <end position="128"/>
    </location>
</feature>
<feature type="region of interest" description="Disordered" evidence="1">
    <location>
        <begin position="171"/>
        <end position="192"/>
    </location>
</feature>
<dbReference type="EMBL" id="NAJO01000181">
    <property type="protein sequence ID" value="OQN95102.1"/>
    <property type="molecule type" value="Genomic_DNA"/>
</dbReference>
<dbReference type="PANTHER" id="PTHR39614:SF2">
    <property type="entry name" value="INTEGRAL MEMBRANE PROTEIN"/>
    <property type="match status" value="1"/>
</dbReference>
<keyword evidence="4" id="KW-1185">Reference proteome</keyword>
<dbReference type="Pfam" id="PF20684">
    <property type="entry name" value="Fung_rhodopsin"/>
    <property type="match status" value="1"/>
</dbReference>
<dbReference type="PANTHER" id="PTHR39614">
    <property type="entry name" value="INTEGRAL MEMBRANE PROTEIN"/>
    <property type="match status" value="1"/>
</dbReference>
<comment type="caution">
    <text evidence="3">The sequence shown here is derived from an EMBL/GenBank/DDBJ whole genome shotgun (WGS) entry which is preliminary data.</text>
</comment>
<dbReference type="AlphaFoldDB" id="A0A1V8S7J6"/>
<evidence type="ECO:0000313" key="3">
    <source>
        <dbReference type="EMBL" id="OQN95102.1"/>
    </source>
</evidence>
<evidence type="ECO:0000259" key="2">
    <source>
        <dbReference type="Pfam" id="PF20684"/>
    </source>
</evidence>
<reference evidence="4" key="1">
    <citation type="submission" date="2017-03" db="EMBL/GenBank/DDBJ databases">
        <title>Genomes of endolithic fungi from Antarctica.</title>
        <authorList>
            <person name="Coleine C."/>
            <person name="Masonjones S."/>
            <person name="Stajich J.E."/>
        </authorList>
    </citation>
    <scope>NUCLEOTIDE SEQUENCE [LARGE SCALE GENOMIC DNA]</scope>
    <source>
        <strain evidence="4">CCFEE 5527</strain>
    </source>
</reference>
<name>A0A1V8S7J6_9PEZI</name>
<protein>
    <recommendedName>
        <fullName evidence="2">Rhodopsin domain-containing protein</fullName>
    </recommendedName>
</protein>
<evidence type="ECO:0000256" key="1">
    <source>
        <dbReference type="SAM" id="MobiDB-lite"/>
    </source>
</evidence>
<dbReference type="InterPro" id="IPR049326">
    <property type="entry name" value="Rhodopsin_dom_fungi"/>
</dbReference>
<gene>
    <name evidence="3" type="ORF">B0A48_18877</name>
</gene>
<dbReference type="InParanoid" id="A0A1V8S7J6"/>
<accession>A0A1V8S7J6</accession>
<dbReference type="Proteomes" id="UP000192596">
    <property type="component" value="Unassembled WGS sequence"/>
</dbReference>
<dbReference type="OrthoDB" id="3638925at2759"/>
<dbReference type="STRING" id="1507870.A0A1V8S7J6"/>